<name>A0A834F8X0_ORYME</name>
<dbReference type="EMBL" id="WKFB01000369">
    <property type="protein sequence ID" value="KAF6725206.1"/>
    <property type="molecule type" value="Genomic_DNA"/>
</dbReference>
<gene>
    <name evidence="1" type="ORF">FQA47_018163</name>
</gene>
<protein>
    <submittedName>
        <fullName evidence="1">Uncharacterized protein</fullName>
    </submittedName>
</protein>
<sequence length="108" mass="12177">MQHNGAREFLCSLRQIVWANDGSVRTVVLHVPPARVLVTELARGRMGHTAGSNNTHSTGQTVSQNNFIVSEIEVVRKAGTWKGRGFRKVRRKKKDAKPEKEGLVRWFV</sequence>
<comment type="caution">
    <text evidence="1">The sequence shown here is derived from an EMBL/GenBank/DDBJ whole genome shotgun (WGS) entry which is preliminary data.</text>
</comment>
<dbReference type="Proteomes" id="UP000646548">
    <property type="component" value="Unassembled WGS sequence"/>
</dbReference>
<evidence type="ECO:0000313" key="2">
    <source>
        <dbReference type="Proteomes" id="UP000646548"/>
    </source>
</evidence>
<proteinExistence type="predicted"/>
<accession>A0A834F8X0</accession>
<evidence type="ECO:0000313" key="1">
    <source>
        <dbReference type="EMBL" id="KAF6725206.1"/>
    </source>
</evidence>
<dbReference type="AlphaFoldDB" id="A0A834F8X0"/>
<organism evidence="1 2">
    <name type="scientific">Oryzias melastigma</name>
    <name type="common">Marine medaka</name>
    <dbReference type="NCBI Taxonomy" id="30732"/>
    <lineage>
        <taxon>Eukaryota</taxon>
        <taxon>Metazoa</taxon>
        <taxon>Chordata</taxon>
        <taxon>Craniata</taxon>
        <taxon>Vertebrata</taxon>
        <taxon>Euteleostomi</taxon>
        <taxon>Actinopterygii</taxon>
        <taxon>Neopterygii</taxon>
        <taxon>Teleostei</taxon>
        <taxon>Neoteleostei</taxon>
        <taxon>Acanthomorphata</taxon>
        <taxon>Ovalentaria</taxon>
        <taxon>Atherinomorphae</taxon>
        <taxon>Beloniformes</taxon>
        <taxon>Adrianichthyidae</taxon>
        <taxon>Oryziinae</taxon>
        <taxon>Oryzias</taxon>
    </lineage>
</organism>
<reference evidence="1" key="1">
    <citation type="journal article" name="BMC Genomics">
        <title>Long-read sequencing and de novo genome assembly of marine medaka (Oryzias melastigma).</title>
        <authorList>
            <person name="Liang P."/>
            <person name="Saqib H.S.A."/>
            <person name="Ni X."/>
            <person name="Shen Y."/>
        </authorList>
    </citation>
    <scope>NUCLEOTIDE SEQUENCE</scope>
    <source>
        <strain evidence="1">Bigg-433</strain>
    </source>
</reference>